<keyword evidence="1" id="KW-1133">Transmembrane helix</keyword>
<dbReference type="EMBL" id="BIXZ01000001">
    <property type="protein sequence ID" value="GCF12498.1"/>
    <property type="molecule type" value="Genomic_DNA"/>
</dbReference>
<protein>
    <submittedName>
        <fullName evidence="2">Uncharacterized protein</fullName>
    </submittedName>
</protein>
<gene>
    <name evidence="2" type="ORF">Harman_04330</name>
</gene>
<feature type="transmembrane region" description="Helical" evidence="1">
    <location>
        <begin position="40"/>
        <end position="64"/>
    </location>
</feature>
<keyword evidence="3" id="KW-1185">Reference proteome</keyword>
<keyword evidence="1" id="KW-0472">Membrane</keyword>
<organism evidence="2 3">
    <name type="scientific">Haloarcula mannanilytica</name>
    <dbReference type="NCBI Taxonomy" id="2509225"/>
    <lineage>
        <taxon>Archaea</taxon>
        <taxon>Methanobacteriati</taxon>
        <taxon>Methanobacteriota</taxon>
        <taxon>Stenosarchaea group</taxon>
        <taxon>Halobacteria</taxon>
        <taxon>Halobacteriales</taxon>
        <taxon>Haloarculaceae</taxon>
        <taxon>Haloarcula</taxon>
    </lineage>
</organism>
<evidence type="ECO:0000313" key="3">
    <source>
        <dbReference type="Proteomes" id="UP000304382"/>
    </source>
</evidence>
<proteinExistence type="predicted"/>
<name>A0A4C2ED89_9EURY</name>
<reference evidence="2 3" key="1">
    <citation type="submission" date="2019-02" db="EMBL/GenBank/DDBJ databases">
        <title>Haloarcula mannanilyticum sp. nov., a mannan degrading haloarchaeon isolated from commercial salt.</title>
        <authorList>
            <person name="Enomoto S."/>
            <person name="Shimane Y."/>
            <person name="Kamekura M."/>
            <person name="Ito T."/>
            <person name="Moriya O."/>
            <person name="Ihara K."/>
            <person name="Takahashi-Ando N."/>
            <person name="Fukushima Y."/>
            <person name="Yoshida Y."/>
            <person name="Usama R."/>
            <person name="Takai K."/>
            <person name="Minegishi H."/>
        </authorList>
    </citation>
    <scope>NUCLEOTIDE SEQUENCE [LARGE SCALE GENOMIC DNA]</scope>
    <source>
        <strain evidence="2 3">MD130-1</strain>
    </source>
</reference>
<dbReference type="Proteomes" id="UP000304382">
    <property type="component" value="Unassembled WGS sequence"/>
</dbReference>
<evidence type="ECO:0000313" key="2">
    <source>
        <dbReference type="EMBL" id="GCF12498.1"/>
    </source>
</evidence>
<dbReference type="AlphaFoldDB" id="A0A4C2ED89"/>
<sequence>MYATESKPYCISVSSLKGPICTRNVTRPDRKGDLMANDALVLLFMIAIVLVVMVVGLVGGFYLVKYLVEYTFNS</sequence>
<evidence type="ECO:0000256" key="1">
    <source>
        <dbReference type="SAM" id="Phobius"/>
    </source>
</evidence>
<keyword evidence="1" id="KW-0812">Transmembrane</keyword>
<accession>A0A4C2ED89</accession>
<comment type="caution">
    <text evidence="2">The sequence shown here is derived from an EMBL/GenBank/DDBJ whole genome shotgun (WGS) entry which is preliminary data.</text>
</comment>